<evidence type="ECO:0000313" key="2">
    <source>
        <dbReference type="Proteomes" id="UP001239111"/>
    </source>
</evidence>
<proteinExistence type="predicted"/>
<gene>
    <name evidence="1" type="ORF">QAD02_007735</name>
</gene>
<comment type="caution">
    <text evidence="1">The sequence shown here is derived from an EMBL/GenBank/DDBJ whole genome shotgun (WGS) entry which is preliminary data.</text>
</comment>
<dbReference type="Proteomes" id="UP001239111">
    <property type="component" value="Chromosome 4"/>
</dbReference>
<reference evidence="1" key="1">
    <citation type="submission" date="2023-04" db="EMBL/GenBank/DDBJ databases">
        <title>A chromosome-level genome assembly of the parasitoid wasp Eretmocerus hayati.</title>
        <authorList>
            <person name="Zhong Y."/>
            <person name="Liu S."/>
            <person name="Liu Y."/>
        </authorList>
    </citation>
    <scope>NUCLEOTIDE SEQUENCE</scope>
    <source>
        <strain evidence="1">ZJU_SS_LIU_2023</strain>
    </source>
</reference>
<organism evidence="1 2">
    <name type="scientific">Eretmocerus hayati</name>
    <dbReference type="NCBI Taxonomy" id="131215"/>
    <lineage>
        <taxon>Eukaryota</taxon>
        <taxon>Metazoa</taxon>
        <taxon>Ecdysozoa</taxon>
        <taxon>Arthropoda</taxon>
        <taxon>Hexapoda</taxon>
        <taxon>Insecta</taxon>
        <taxon>Pterygota</taxon>
        <taxon>Neoptera</taxon>
        <taxon>Endopterygota</taxon>
        <taxon>Hymenoptera</taxon>
        <taxon>Apocrita</taxon>
        <taxon>Proctotrupomorpha</taxon>
        <taxon>Chalcidoidea</taxon>
        <taxon>Aphelinidae</taxon>
        <taxon>Aphelininae</taxon>
        <taxon>Eretmocerus</taxon>
    </lineage>
</organism>
<dbReference type="EMBL" id="CM056744">
    <property type="protein sequence ID" value="KAJ8666073.1"/>
    <property type="molecule type" value="Genomic_DNA"/>
</dbReference>
<accession>A0ACC2N564</accession>
<name>A0ACC2N564_9HYME</name>
<protein>
    <submittedName>
        <fullName evidence="1">Uncharacterized protein</fullName>
    </submittedName>
</protein>
<evidence type="ECO:0000313" key="1">
    <source>
        <dbReference type="EMBL" id="KAJ8666073.1"/>
    </source>
</evidence>
<keyword evidence="2" id="KW-1185">Reference proteome</keyword>
<sequence>MIAGHVIAQSVRSQFELQSRLTQKYFSSQAHSPVIRSTANLSTPTNFAANEVDRRTPSRAPQIQPPQGRSRSQSPGAQHSHATQKTICDSPGQGTGIQESHDIEVANPEELTDRQRFSETSDEHYSRREPAILDNRDETSDDDEQDI</sequence>